<dbReference type="STRING" id="1796616.A4V09_03590"/>
<evidence type="ECO:0000256" key="1">
    <source>
        <dbReference type="ARBA" id="ARBA00007806"/>
    </source>
</evidence>
<dbReference type="InterPro" id="IPR000322">
    <property type="entry name" value="Glyco_hydro_31_TIM"/>
</dbReference>
<dbReference type="EMBL" id="CP015405">
    <property type="protein sequence ID" value="ANU74921.1"/>
    <property type="molecule type" value="Genomic_DNA"/>
</dbReference>
<feature type="domain" description="DUF5110" evidence="4">
    <location>
        <begin position="726"/>
        <end position="780"/>
    </location>
</feature>
<dbReference type="AlphaFoldDB" id="A0A1C7I5Q0"/>
<feature type="domain" description="Glycosyl hydrolase family 31 C-terminal" evidence="5">
    <location>
        <begin position="612"/>
        <end position="709"/>
    </location>
</feature>
<proteinExistence type="inferred from homology"/>
<keyword evidence="2" id="KW-0326">Glycosidase</keyword>
<evidence type="ECO:0000259" key="4">
    <source>
        <dbReference type="Pfam" id="PF17137"/>
    </source>
</evidence>
<keyword evidence="7" id="KW-1185">Reference proteome</keyword>
<dbReference type="Pfam" id="PF21365">
    <property type="entry name" value="Glyco_hydro_31_3rd"/>
    <property type="match status" value="1"/>
</dbReference>
<feature type="domain" description="Glycoside hydrolase family 31 TIM barrel" evidence="3">
    <location>
        <begin position="251"/>
        <end position="603"/>
    </location>
</feature>
<accession>A0A1C7I5Q0</accession>
<dbReference type="Gene3D" id="2.60.40.1760">
    <property type="entry name" value="glycosyl hydrolase (family 31)"/>
    <property type="match status" value="1"/>
</dbReference>
<reference evidence="6" key="1">
    <citation type="submission" date="2017-04" db="EMBL/GenBank/DDBJ databases">
        <title>Complete Genome Sequences of Twelve Strains of a Stable Defined Moderately Diverse Mouse Microbiota 2 (sDMDMm2).</title>
        <authorList>
            <person name="Uchimura Y."/>
            <person name="Wyss M."/>
            <person name="Brugiroux S."/>
            <person name="Limenitakis J.P."/>
            <person name="Stecher B."/>
            <person name="McCoy K.D."/>
            <person name="Macpherson A.J."/>
        </authorList>
    </citation>
    <scope>NUCLEOTIDE SEQUENCE</scope>
    <source>
        <strain evidence="6">YL58</strain>
    </source>
</reference>
<dbReference type="Proteomes" id="UP000092574">
    <property type="component" value="Chromosome"/>
</dbReference>
<evidence type="ECO:0000313" key="6">
    <source>
        <dbReference type="EMBL" id="ANU74921.1"/>
    </source>
</evidence>
<dbReference type="InterPro" id="IPR051816">
    <property type="entry name" value="Glycosyl_Hydrolase_31"/>
</dbReference>
<dbReference type="Pfam" id="PF01055">
    <property type="entry name" value="Glyco_hydro_31_2nd"/>
    <property type="match status" value="1"/>
</dbReference>
<dbReference type="InterPro" id="IPR011013">
    <property type="entry name" value="Gal_mutarotase_sf_dom"/>
</dbReference>
<protein>
    <submittedName>
        <fullName evidence="6">Glycoside hydrolase</fullName>
    </submittedName>
</protein>
<dbReference type="InterPro" id="IPR017853">
    <property type="entry name" value="GH"/>
</dbReference>
<dbReference type="Pfam" id="PF17137">
    <property type="entry name" value="DUF5110"/>
    <property type="match status" value="1"/>
</dbReference>
<dbReference type="OrthoDB" id="176168at2"/>
<dbReference type="Gene3D" id="3.20.20.80">
    <property type="entry name" value="Glycosidases"/>
    <property type="match status" value="1"/>
</dbReference>
<evidence type="ECO:0000259" key="3">
    <source>
        <dbReference type="Pfam" id="PF01055"/>
    </source>
</evidence>
<dbReference type="GO" id="GO:0005975">
    <property type="term" value="P:carbohydrate metabolic process"/>
    <property type="evidence" value="ECO:0007669"/>
    <property type="project" value="InterPro"/>
</dbReference>
<dbReference type="Gene3D" id="2.60.40.1180">
    <property type="entry name" value="Golgi alpha-mannosidase II"/>
    <property type="match status" value="2"/>
</dbReference>
<dbReference type="InterPro" id="IPR033403">
    <property type="entry name" value="DUF5110"/>
</dbReference>
<organism evidence="6 7">
    <name type="scientific">Blautia pseudococcoides</name>
    <dbReference type="NCBI Taxonomy" id="1796616"/>
    <lineage>
        <taxon>Bacteria</taxon>
        <taxon>Bacillati</taxon>
        <taxon>Bacillota</taxon>
        <taxon>Clostridia</taxon>
        <taxon>Lachnospirales</taxon>
        <taxon>Lachnospiraceae</taxon>
        <taxon>Blautia</taxon>
    </lineage>
</organism>
<dbReference type="RefSeq" id="WP_065541145.1">
    <property type="nucleotide sequence ID" value="NZ_CP015405.2"/>
</dbReference>
<dbReference type="GO" id="GO:0030246">
    <property type="term" value="F:carbohydrate binding"/>
    <property type="evidence" value="ECO:0007669"/>
    <property type="project" value="InterPro"/>
</dbReference>
<dbReference type="PANTHER" id="PTHR43863">
    <property type="entry name" value="HYDROLASE, PUTATIVE (AFU_ORTHOLOGUE AFUA_1G03140)-RELATED"/>
    <property type="match status" value="1"/>
</dbReference>
<dbReference type="PANTHER" id="PTHR43863:SF2">
    <property type="entry name" value="MALTASE-GLUCOAMYLASE"/>
    <property type="match status" value="1"/>
</dbReference>
<name>A0A1C7I5Q0_9FIRM</name>
<dbReference type="SUPFAM" id="SSF51445">
    <property type="entry name" value="(Trans)glycosidases"/>
    <property type="match status" value="1"/>
</dbReference>
<dbReference type="KEGG" id="byl:A4V09_03590"/>
<comment type="similarity">
    <text evidence="1 2">Belongs to the glycosyl hydrolase 31 family.</text>
</comment>
<evidence type="ECO:0000256" key="2">
    <source>
        <dbReference type="RuleBase" id="RU361185"/>
    </source>
</evidence>
<dbReference type="InterPro" id="IPR048395">
    <property type="entry name" value="Glyco_hydro_31_C"/>
</dbReference>
<dbReference type="InterPro" id="IPR013780">
    <property type="entry name" value="Glyco_hydro_b"/>
</dbReference>
<dbReference type="GO" id="GO:0004553">
    <property type="term" value="F:hydrolase activity, hydrolyzing O-glycosyl compounds"/>
    <property type="evidence" value="ECO:0007669"/>
    <property type="project" value="InterPro"/>
</dbReference>
<dbReference type="CDD" id="cd06591">
    <property type="entry name" value="GH31_xylosidase_XylS"/>
    <property type="match status" value="1"/>
</dbReference>
<sequence length="809" mass="93308">MKITSYEKTDDGVVIFTEDGRFFIQGCGPKILRCVYTKKDRILQESALTIRRPSCPPLKVSGEGDGLRIRAQKASLEICKKTGQFTFRKPDGTLLLELSGQELSDTPVEVYSTGKEKPVIERVKTVDGERSFVKNLAPRTDHMAYRAKLYFSWQDEEQIHGLGQGEEGIYDYRGNVQYLYQHNMRIPIPFLVSDRGYGILADCGSLMTFGDDARGSYLFLDTVEQLDYYFIAGDTLDEIVSGFRTLTGKAVMLPKWAFGYVQSKEAYKSQQELVDVAKEYRKRKVPLDCIVQDWLTWEDGCWGNKVVDKTRYPDLPQAMEELHRMHVHTMVSVWPNMNGGTENHKEFEEAGYLLHDLSTYDAFQEEARKMYWKQAEKDLFFGGFDSWWCDSTEPFSGADWNGGELREPWERYALVGGEHKKFLGPLKANLYAAAHAKGIYENQRMAAPDKRVLNLTRSGYASSQRYGTVLWSGDTCATWKNFKIQITEGLNFCMSGMPYWTLDIGGFFTVREKWQNRGCSCNTDPAPKWFWKGDYEEGVRDLGYRELYVRWFQYGAFLPMFRSHGTDTPREIWNFGEPGEMFYDALLSALHLRYRLMPYIYSLAGMVYWEDYTMLRSLLFDFSQDKTAGRVDREFMFGSSLLICPVTEPMYYEKESRPLNREKTWKCYLPKGAGWYGLQDGNYYEGGQWIEAKADISSIPVFVKAGSILPMERGLTYAQEEVDSALEFHIYPGRDVCFTLYEDAGDGYDYEQGRCNRISLKWTDGERLLEIGAAQYDFLQSIKHRKCVAVCSGIRKEFIYKGEPMKVSL</sequence>
<dbReference type="CDD" id="cd14752">
    <property type="entry name" value="GH31_N"/>
    <property type="match status" value="1"/>
</dbReference>
<evidence type="ECO:0000313" key="7">
    <source>
        <dbReference type="Proteomes" id="UP000092574"/>
    </source>
</evidence>
<dbReference type="SUPFAM" id="SSF74650">
    <property type="entry name" value="Galactose mutarotase-like"/>
    <property type="match status" value="1"/>
</dbReference>
<gene>
    <name evidence="6" type="ORF">A4V09_03590</name>
</gene>
<dbReference type="SUPFAM" id="SSF51011">
    <property type="entry name" value="Glycosyl hydrolase domain"/>
    <property type="match status" value="1"/>
</dbReference>
<evidence type="ECO:0000259" key="5">
    <source>
        <dbReference type="Pfam" id="PF21365"/>
    </source>
</evidence>
<keyword evidence="2 6" id="KW-0378">Hydrolase</keyword>